<gene>
    <name evidence="1" type="ORF">O0235_10785</name>
</gene>
<sequence length="60" mass="6434">MGLHAGPLVFANVGGYFDGLRAFLDRAEEDGLLSRENRALAVFEPGVEAAVERLLAEMTA</sequence>
<proteinExistence type="predicted"/>
<evidence type="ECO:0000313" key="1">
    <source>
        <dbReference type="EMBL" id="WBL37550.1"/>
    </source>
</evidence>
<dbReference type="RefSeq" id="WP_270058064.1">
    <property type="nucleotide sequence ID" value="NZ_CP115149.1"/>
</dbReference>
<dbReference type="Gene3D" id="3.40.50.450">
    <property type="match status" value="1"/>
</dbReference>
<dbReference type="Proteomes" id="UP001212803">
    <property type="component" value="Chromosome"/>
</dbReference>
<evidence type="ECO:0000313" key="2">
    <source>
        <dbReference type="Proteomes" id="UP001212803"/>
    </source>
</evidence>
<keyword evidence="2" id="KW-1185">Reference proteome</keyword>
<dbReference type="InterPro" id="IPR031100">
    <property type="entry name" value="LOG_fam"/>
</dbReference>
<dbReference type="SUPFAM" id="SSF102405">
    <property type="entry name" value="MCP/YpsA-like"/>
    <property type="match status" value="1"/>
</dbReference>
<organism evidence="1 2">
    <name type="scientific">Tepidiforma flava</name>
    <dbReference type="NCBI Taxonomy" id="3004094"/>
    <lineage>
        <taxon>Bacteria</taxon>
        <taxon>Bacillati</taxon>
        <taxon>Chloroflexota</taxon>
        <taxon>Tepidiformia</taxon>
        <taxon>Tepidiformales</taxon>
        <taxon>Tepidiformaceae</taxon>
        <taxon>Tepidiforma</taxon>
    </lineage>
</organism>
<dbReference type="EMBL" id="CP115149">
    <property type="protein sequence ID" value="WBL37550.1"/>
    <property type="molecule type" value="Genomic_DNA"/>
</dbReference>
<protein>
    <submittedName>
        <fullName evidence="1">LOG family protein</fullName>
    </submittedName>
</protein>
<reference evidence="1 2" key="1">
    <citation type="journal article" date="2023" name="ISME J.">
        <title>Thermophilic Dehalococcoidia with unusual traits shed light on an unexpected past.</title>
        <authorList>
            <person name="Palmer M."/>
            <person name="Covington J.K."/>
            <person name="Zhou E.M."/>
            <person name="Thomas S.C."/>
            <person name="Habib N."/>
            <person name="Seymour C.O."/>
            <person name="Lai D."/>
            <person name="Johnston J."/>
            <person name="Hashimi A."/>
            <person name="Jiao J.Y."/>
            <person name="Muok A.R."/>
            <person name="Liu L."/>
            <person name="Xian W.D."/>
            <person name="Zhi X.Y."/>
            <person name="Li M.M."/>
            <person name="Silva L.P."/>
            <person name="Bowen B.P."/>
            <person name="Louie K."/>
            <person name="Briegel A."/>
            <person name="Pett-Ridge J."/>
            <person name="Weber P.K."/>
            <person name="Tocheva E.I."/>
            <person name="Woyke T."/>
            <person name="Northen T.R."/>
            <person name="Mayali X."/>
            <person name="Li W.J."/>
            <person name="Hedlund B.P."/>
        </authorList>
    </citation>
    <scope>NUCLEOTIDE SEQUENCE [LARGE SCALE GENOMIC DNA]</scope>
    <source>
        <strain evidence="1 2">YIM 72310</strain>
    </source>
</reference>
<accession>A0ABY7MAK9</accession>
<dbReference type="Pfam" id="PF03641">
    <property type="entry name" value="Lysine_decarbox"/>
    <property type="match status" value="1"/>
</dbReference>
<name>A0ABY7MAK9_9CHLR</name>